<keyword evidence="1" id="KW-1133">Transmembrane helix</keyword>
<accession>A0A6M1SHJ7</accession>
<evidence type="ECO:0000313" key="2">
    <source>
        <dbReference type="EMBL" id="NGP16334.1"/>
    </source>
</evidence>
<evidence type="ECO:0000313" key="3">
    <source>
        <dbReference type="Proteomes" id="UP000474802"/>
    </source>
</evidence>
<name>A0A6M1SHJ7_9HYPH</name>
<keyword evidence="3" id="KW-1185">Reference proteome</keyword>
<comment type="caution">
    <text evidence="2">The sequence shown here is derived from an EMBL/GenBank/DDBJ whole genome shotgun (WGS) entry which is preliminary data.</text>
</comment>
<dbReference type="EMBL" id="JAALFG010000001">
    <property type="protein sequence ID" value="NGP16334.1"/>
    <property type="molecule type" value="Genomic_DNA"/>
</dbReference>
<sequence>MHLSFAAKARMALLMTFAVYPVVVIYATLVSMMTPGWEFWQRSLVLVPFMATTIVFLVVPFITSRFGAFIAGKKRIIA</sequence>
<reference evidence="2 3" key="2">
    <citation type="submission" date="2020-03" db="EMBL/GenBank/DDBJ databases">
        <title>Devosia chinhatensis sp. nov., isolated from a hexachlorocyclohexane (HCH) dump site in India.</title>
        <authorList>
            <person name="Kumar M."/>
            <person name="Lal R."/>
        </authorList>
    </citation>
    <scope>NUCLEOTIDE SEQUENCE [LARGE SCALE GENOMIC DNA]</scope>
    <source>
        <strain evidence="2 3">H239</strain>
    </source>
</reference>
<reference evidence="2 3" key="1">
    <citation type="submission" date="2020-02" db="EMBL/GenBank/DDBJ databases">
        <authorList>
            <person name="Khan S.A."/>
            <person name="Jeon C.O."/>
            <person name="Chun B.H."/>
        </authorList>
    </citation>
    <scope>NUCLEOTIDE SEQUENCE [LARGE SCALE GENOMIC DNA]</scope>
    <source>
        <strain evidence="2 3">H239</strain>
    </source>
</reference>
<keyword evidence="1" id="KW-0812">Transmembrane</keyword>
<dbReference type="Proteomes" id="UP000474802">
    <property type="component" value="Unassembled WGS sequence"/>
</dbReference>
<protein>
    <recommendedName>
        <fullName evidence="4">DUF2798 domain-containing protein</fullName>
    </recommendedName>
</protein>
<evidence type="ECO:0000256" key="1">
    <source>
        <dbReference type="SAM" id="Phobius"/>
    </source>
</evidence>
<feature type="transmembrane region" description="Helical" evidence="1">
    <location>
        <begin position="12"/>
        <end position="33"/>
    </location>
</feature>
<dbReference type="RefSeq" id="WP_164532608.1">
    <property type="nucleotide sequence ID" value="NZ_JAALFG010000001.1"/>
</dbReference>
<feature type="transmembrane region" description="Helical" evidence="1">
    <location>
        <begin position="45"/>
        <end position="71"/>
    </location>
</feature>
<organism evidence="2 3">
    <name type="scientific">Devosia aurantiaca</name>
    <dbReference type="NCBI Taxonomy" id="2714858"/>
    <lineage>
        <taxon>Bacteria</taxon>
        <taxon>Pseudomonadati</taxon>
        <taxon>Pseudomonadota</taxon>
        <taxon>Alphaproteobacteria</taxon>
        <taxon>Hyphomicrobiales</taxon>
        <taxon>Devosiaceae</taxon>
        <taxon>Devosia</taxon>
    </lineage>
</organism>
<gene>
    <name evidence="2" type="ORF">G5575_00275</name>
</gene>
<evidence type="ECO:0008006" key="4">
    <source>
        <dbReference type="Google" id="ProtNLM"/>
    </source>
</evidence>
<keyword evidence="1" id="KW-0472">Membrane</keyword>
<proteinExistence type="predicted"/>
<dbReference type="AlphaFoldDB" id="A0A6M1SHJ7"/>